<dbReference type="UniPathway" id="UPA00378"/>
<comment type="caution">
    <text evidence="15">The sequence shown here is derived from an EMBL/GenBank/DDBJ whole genome shotgun (WGS) entry which is preliminary data.</text>
</comment>
<keyword evidence="10 12" id="KW-0472">Membrane</keyword>
<dbReference type="GO" id="GO:0008417">
    <property type="term" value="F:fucosyltransferase activity"/>
    <property type="evidence" value="ECO:0007669"/>
    <property type="project" value="InterPro"/>
</dbReference>
<keyword evidence="8 12" id="KW-1133">Transmembrane helix</keyword>
<keyword evidence="4 12" id="KW-0328">Glycosyltransferase</keyword>
<evidence type="ECO:0000259" key="13">
    <source>
        <dbReference type="Pfam" id="PF00852"/>
    </source>
</evidence>
<evidence type="ECO:0000256" key="4">
    <source>
        <dbReference type="ARBA" id="ARBA00022676"/>
    </source>
</evidence>
<sequence length="415" mass="49002">MKPMTPLFTPYCSTKYRAVAVCLLIVLISTAFLFYEYASEKRHLLSLLEVMHTRMVDHFPTFTDYIINNNYNHSEQGATVQKPLLILMWENYSDAYITDEFLSKCPQLNCRIHYDRSLVKQSAAVVHYDRTINFYNMPPRHRQPNQHYVFFLMETPHHVSDKVFWKNNLNYYTLTMSYRRDSDIFSPFGYLKKRDVPIKLSDDHLKMITKSKTDLAACLVSYCSTPSQRELYMAELQKHIDIHVYGKCGTRHCLKESSCPKDCQCEKMIASRYKFYIAFENSVCKDWVTEKIFNRMDRYMVPIVFNRKIYETHIPPDSFIAVDDFDSPAQLADYLKQLDQNDDLYIKYFKWKETYESVSFPDGFHMAFCQLCGRLQADQSMGHIIPSEAAQNISKWYLDRGECISHYVTKHLKLS</sequence>
<evidence type="ECO:0000256" key="7">
    <source>
        <dbReference type="ARBA" id="ARBA00022968"/>
    </source>
</evidence>
<comment type="similarity">
    <text evidence="3 12">Belongs to the glycosyltransferase 10 family.</text>
</comment>
<feature type="domain" description="Fucosyltransferase N-terminal" evidence="14">
    <location>
        <begin position="82"/>
        <end position="189"/>
    </location>
</feature>
<evidence type="ECO:0000256" key="10">
    <source>
        <dbReference type="ARBA" id="ARBA00023136"/>
    </source>
</evidence>
<dbReference type="AlphaFoldDB" id="A0A0V0SBF1"/>
<dbReference type="EC" id="2.4.1.-" evidence="12"/>
<evidence type="ECO:0000256" key="3">
    <source>
        <dbReference type="ARBA" id="ARBA00008919"/>
    </source>
</evidence>
<proteinExistence type="inferred from homology"/>
<evidence type="ECO:0000259" key="14">
    <source>
        <dbReference type="Pfam" id="PF17039"/>
    </source>
</evidence>
<dbReference type="EMBL" id="JYDL01000020">
    <property type="protein sequence ID" value="KRX24051.1"/>
    <property type="molecule type" value="Genomic_DNA"/>
</dbReference>
<dbReference type="Proteomes" id="UP000054630">
    <property type="component" value="Unassembled WGS sequence"/>
</dbReference>
<evidence type="ECO:0000256" key="2">
    <source>
        <dbReference type="ARBA" id="ARBA00004922"/>
    </source>
</evidence>
<dbReference type="GO" id="GO:0032580">
    <property type="term" value="C:Golgi cisterna membrane"/>
    <property type="evidence" value="ECO:0007669"/>
    <property type="project" value="UniProtKB-SubCell"/>
</dbReference>
<dbReference type="Pfam" id="PF17039">
    <property type="entry name" value="Glyco_tran_10_N"/>
    <property type="match status" value="1"/>
</dbReference>
<evidence type="ECO:0000256" key="1">
    <source>
        <dbReference type="ARBA" id="ARBA00004447"/>
    </source>
</evidence>
<evidence type="ECO:0000256" key="9">
    <source>
        <dbReference type="ARBA" id="ARBA00023034"/>
    </source>
</evidence>
<organism evidence="15 16">
    <name type="scientific">Trichinella nelsoni</name>
    <dbReference type="NCBI Taxonomy" id="6336"/>
    <lineage>
        <taxon>Eukaryota</taxon>
        <taxon>Metazoa</taxon>
        <taxon>Ecdysozoa</taxon>
        <taxon>Nematoda</taxon>
        <taxon>Enoplea</taxon>
        <taxon>Dorylaimia</taxon>
        <taxon>Trichinellida</taxon>
        <taxon>Trichinellidae</taxon>
        <taxon>Trichinella</taxon>
    </lineage>
</organism>
<keyword evidence="9 12" id="KW-0333">Golgi apparatus</keyword>
<dbReference type="InterPro" id="IPR038577">
    <property type="entry name" value="GT10-like_C_sf"/>
</dbReference>
<evidence type="ECO:0000256" key="11">
    <source>
        <dbReference type="ARBA" id="ARBA00023180"/>
    </source>
</evidence>
<dbReference type="InterPro" id="IPR001503">
    <property type="entry name" value="Glyco_trans_10"/>
</dbReference>
<evidence type="ECO:0000313" key="15">
    <source>
        <dbReference type="EMBL" id="KRX24051.1"/>
    </source>
</evidence>
<dbReference type="PANTHER" id="PTHR48438">
    <property type="entry name" value="ALPHA-(1,3)-FUCOSYLTRANSFERASE C-RELATED"/>
    <property type="match status" value="1"/>
</dbReference>
<evidence type="ECO:0000256" key="12">
    <source>
        <dbReference type="RuleBase" id="RU003832"/>
    </source>
</evidence>
<keyword evidence="5 12" id="KW-0808">Transferase</keyword>
<keyword evidence="6 12" id="KW-0812">Transmembrane</keyword>
<accession>A0A0V0SBF1</accession>
<comment type="subcellular location">
    <subcellularLocation>
        <location evidence="1 12">Golgi apparatus</location>
        <location evidence="1 12">Golgi stack membrane</location>
        <topology evidence="1 12">Single-pass type II membrane protein</topology>
    </subcellularLocation>
</comment>
<keyword evidence="7" id="KW-0735">Signal-anchor</keyword>
<keyword evidence="11" id="KW-0325">Glycoprotein</keyword>
<dbReference type="InterPro" id="IPR031481">
    <property type="entry name" value="Glyco_tran_10_N"/>
</dbReference>
<dbReference type="InterPro" id="IPR055270">
    <property type="entry name" value="Glyco_tran_10_C"/>
</dbReference>
<dbReference type="SUPFAM" id="SSF53756">
    <property type="entry name" value="UDP-Glycosyltransferase/glycogen phosphorylase"/>
    <property type="match status" value="1"/>
</dbReference>
<dbReference type="PANTHER" id="PTHR48438:SF1">
    <property type="entry name" value="ALPHA-(1,3)-FUCOSYLTRANSFERASE C-RELATED"/>
    <property type="match status" value="1"/>
</dbReference>
<evidence type="ECO:0000256" key="5">
    <source>
        <dbReference type="ARBA" id="ARBA00022679"/>
    </source>
</evidence>
<feature type="transmembrane region" description="Helical" evidence="12">
    <location>
        <begin position="16"/>
        <end position="35"/>
    </location>
</feature>
<evidence type="ECO:0000256" key="8">
    <source>
        <dbReference type="ARBA" id="ARBA00022989"/>
    </source>
</evidence>
<evidence type="ECO:0000313" key="16">
    <source>
        <dbReference type="Proteomes" id="UP000054630"/>
    </source>
</evidence>
<dbReference type="Pfam" id="PF00852">
    <property type="entry name" value="Glyco_transf_10"/>
    <property type="match status" value="1"/>
</dbReference>
<dbReference type="STRING" id="6336.A0A0V0SBF1"/>
<reference evidence="15 16" key="1">
    <citation type="submission" date="2015-01" db="EMBL/GenBank/DDBJ databases">
        <title>Evolution of Trichinella species and genotypes.</title>
        <authorList>
            <person name="Korhonen P.K."/>
            <person name="Edoardo P."/>
            <person name="Giuseppe L.R."/>
            <person name="Gasser R.B."/>
        </authorList>
    </citation>
    <scope>NUCLEOTIDE SEQUENCE [LARGE SCALE GENOMIC DNA]</scope>
    <source>
        <strain evidence="15">ISS37</strain>
    </source>
</reference>
<dbReference type="FunFam" id="3.40.50.11660:FF:000004">
    <property type="entry name" value="Glycoprotein 3-alpha-L-fucosyltransferase A"/>
    <property type="match status" value="1"/>
</dbReference>
<feature type="domain" description="Fucosyltransferase C-terminal" evidence="13">
    <location>
        <begin position="210"/>
        <end position="384"/>
    </location>
</feature>
<dbReference type="OrthoDB" id="8300170at2759"/>
<evidence type="ECO:0000256" key="6">
    <source>
        <dbReference type="ARBA" id="ARBA00022692"/>
    </source>
</evidence>
<gene>
    <name evidence="15" type="primary">FUT5</name>
    <name evidence="15" type="ORF">T07_1996</name>
</gene>
<protein>
    <recommendedName>
        <fullName evidence="12">Fucosyltransferase</fullName>
        <ecNumber evidence="12">2.4.1.-</ecNumber>
    </recommendedName>
</protein>
<name>A0A0V0SBF1_9BILA</name>
<comment type="pathway">
    <text evidence="2">Protein modification; protein glycosylation.</text>
</comment>
<keyword evidence="16" id="KW-1185">Reference proteome</keyword>
<dbReference type="Gene3D" id="3.40.50.11660">
    <property type="entry name" value="Glycosyl transferase family 10, C-terminal domain"/>
    <property type="match status" value="1"/>
</dbReference>